<feature type="compositionally biased region" description="Basic and acidic residues" evidence="1">
    <location>
        <begin position="15"/>
        <end position="28"/>
    </location>
</feature>
<dbReference type="EMBL" id="JARBHB010000016">
    <property type="protein sequence ID" value="KAJ8867048.1"/>
    <property type="molecule type" value="Genomic_DNA"/>
</dbReference>
<gene>
    <name evidence="2" type="ORF">PR048_032910</name>
</gene>
<reference evidence="2 3" key="1">
    <citation type="submission" date="2023-02" db="EMBL/GenBank/DDBJ databases">
        <title>LHISI_Scaffold_Assembly.</title>
        <authorList>
            <person name="Stuart O.P."/>
            <person name="Cleave R."/>
            <person name="Magrath M.J.L."/>
            <person name="Mikheyev A.S."/>
        </authorList>
    </citation>
    <scope>NUCLEOTIDE SEQUENCE [LARGE SCALE GENOMIC DNA]</scope>
    <source>
        <strain evidence="2">Daus_M_001</strain>
        <tissue evidence="2">Leg muscle</tissue>
    </source>
</reference>
<keyword evidence="3" id="KW-1185">Reference proteome</keyword>
<name>A0ABQ9G4B1_9NEOP</name>
<evidence type="ECO:0000313" key="3">
    <source>
        <dbReference type="Proteomes" id="UP001159363"/>
    </source>
</evidence>
<feature type="region of interest" description="Disordered" evidence="1">
    <location>
        <begin position="1"/>
        <end position="72"/>
    </location>
</feature>
<dbReference type="Proteomes" id="UP001159363">
    <property type="component" value="Chromosome 15"/>
</dbReference>
<evidence type="ECO:0000256" key="1">
    <source>
        <dbReference type="SAM" id="MobiDB-lite"/>
    </source>
</evidence>
<organism evidence="2 3">
    <name type="scientific">Dryococelus australis</name>
    <dbReference type="NCBI Taxonomy" id="614101"/>
    <lineage>
        <taxon>Eukaryota</taxon>
        <taxon>Metazoa</taxon>
        <taxon>Ecdysozoa</taxon>
        <taxon>Arthropoda</taxon>
        <taxon>Hexapoda</taxon>
        <taxon>Insecta</taxon>
        <taxon>Pterygota</taxon>
        <taxon>Neoptera</taxon>
        <taxon>Polyneoptera</taxon>
        <taxon>Phasmatodea</taxon>
        <taxon>Verophasmatodea</taxon>
        <taxon>Anareolatae</taxon>
        <taxon>Phasmatidae</taxon>
        <taxon>Eurycanthinae</taxon>
        <taxon>Dryococelus</taxon>
    </lineage>
</organism>
<comment type="caution">
    <text evidence="2">The sequence shown here is derived from an EMBL/GenBank/DDBJ whole genome shotgun (WGS) entry which is preliminary data.</text>
</comment>
<sequence>MKDHILNYVPWPSNEDDRERERLGESLRARGVPQLRPARPVAAGVSMKHNPVPPPSYTQGGETPAPPSQEGQTEIVSLHNKIEYPPDSSLVFHSLLWTGIDVACSMSAARSGQILIDACISSIVLQILEGATVAEQLARSPPTKANRAQSPAGSPDFRQWESCRTMPLVGGFSRGTPVSPALSFRRRSIFSLITLIGSQGFC</sequence>
<proteinExistence type="predicted"/>
<protein>
    <submittedName>
        <fullName evidence="2">Uncharacterized protein</fullName>
    </submittedName>
</protein>
<accession>A0ABQ9G4B1</accession>
<evidence type="ECO:0000313" key="2">
    <source>
        <dbReference type="EMBL" id="KAJ8867048.1"/>
    </source>
</evidence>